<keyword evidence="4" id="KW-1185">Reference proteome</keyword>
<keyword evidence="3" id="KW-0808">Transferase</keyword>
<dbReference type="Gene3D" id="3.40.50.2000">
    <property type="entry name" value="Glycogen Phosphorylase B"/>
    <property type="match status" value="2"/>
</dbReference>
<accession>A0ABV9MRN0</accession>
<dbReference type="PANTHER" id="PTHR12526">
    <property type="entry name" value="GLYCOSYLTRANSFERASE"/>
    <property type="match status" value="1"/>
</dbReference>
<keyword evidence="1" id="KW-0472">Membrane</keyword>
<dbReference type="EMBL" id="JBHSGS010000013">
    <property type="protein sequence ID" value="MFC4718652.1"/>
    <property type="molecule type" value="Genomic_DNA"/>
</dbReference>
<dbReference type="RefSeq" id="WP_204653957.1">
    <property type="nucleotide sequence ID" value="NZ_JAFBFD010000016.1"/>
</dbReference>
<keyword evidence="3" id="KW-0328">Glycosyltransferase</keyword>
<dbReference type="Proteomes" id="UP001595969">
    <property type="component" value="Unassembled WGS sequence"/>
</dbReference>
<evidence type="ECO:0000259" key="2">
    <source>
        <dbReference type="Pfam" id="PF00534"/>
    </source>
</evidence>
<dbReference type="CDD" id="cd03811">
    <property type="entry name" value="GT4_GT28_WabH-like"/>
    <property type="match status" value="1"/>
</dbReference>
<dbReference type="PANTHER" id="PTHR12526:SF628">
    <property type="entry name" value="MANNOSYLGLUCOSYLGLYCERATE SYNTHASE"/>
    <property type="match status" value="1"/>
</dbReference>
<sequence length="387" mass="44723">MKIAFVIDQMKYGGIERVAINYLKILVDLGYEIDIFILDSNVESIVEDIPDKCNIYYINYSKYYSKYFYWPLIERNKYGLYLLPALSLLLFLFNKIYKITKIKKTRYDLAIAFSGHINDLTFVAELINAKTKLSWLHGSLSSYMLISKAYGILYNKIKKIVVLSTDGQEEVLIYNKWLNLDIYKLYNPISFTEKKVDIEKIKYLKEKYGSFFLVVSRMSPQKDPYTIIDSMEILSKKYDINNNVLFLGNGPEMSKVKEYARKTSISHLINFLGNVSDVENYYSSAQLFIHSSPLEGLPTVLLESLYFEVPIVATDSKPGVREILGNNEYGRICPVGDSKAMAREISSLLSDEKIYNKYKSLSKDRADDFSEIKITKELLYIIKNSSL</sequence>
<name>A0ABV9MRN0_9ENTE</name>
<feature type="domain" description="Glycosyl transferase family 1" evidence="2">
    <location>
        <begin position="200"/>
        <end position="360"/>
    </location>
</feature>
<dbReference type="InterPro" id="IPR001296">
    <property type="entry name" value="Glyco_trans_1"/>
</dbReference>
<comment type="caution">
    <text evidence="3">The sequence shown here is derived from an EMBL/GenBank/DDBJ whole genome shotgun (WGS) entry which is preliminary data.</text>
</comment>
<proteinExistence type="predicted"/>
<evidence type="ECO:0000256" key="1">
    <source>
        <dbReference type="SAM" id="Phobius"/>
    </source>
</evidence>
<protein>
    <submittedName>
        <fullName evidence="3">Glycosyltransferase</fullName>
        <ecNumber evidence="3">2.4.-.-</ecNumber>
    </submittedName>
</protein>
<organism evidence="3 4">
    <name type="scientific">Enterococcus lemanii</name>
    <dbReference type="NCBI Taxonomy" id="1159752"/>
    <lineage>
        <taxon>Bacteria</taxon>
        <taxon>Bacillati</taxon>
        <taxon>Bacillota</taxon>
        <taxon>Bacilli</taxon>
        <taxon>Lactobacillales</taxon>
        <taxon>Enterococcaceae</taxon>
        <taxon>Enterococcus</taxon>
    </lineage>
</organism>
<dbReference type="EC" id="2.4.-.-" evidence="3"/>
<feature type="transmembrane region" description="Helical" evidence="1">
    <location>
        <begin position="78"/>
        <end position="97"/>
    </location>
</feature>
<dbReference type="Pfam" id="PF00534">
    <property type="entry name" value="Glycos_transf_1"/>
    <property type="match status" value="1"/>
</dbReference>
<keyword evidence="1" id="KW-1133">Transmembrane helix</keyword>
<dbReference type="SUPFAM" id="SSF53756">
    <property type="entry name" value="UDP-Glycosyltransferase/glycogen phosphorylase"/>
    <property type="match status" value="1"/>
</dbReference>
<reference evidence="4" key="1">
    <citation type="journal article" date="2019" name="Int. J. Syst. Evol. Microbiol.">
        <title>The Global Catalogue of Microorganisms (GCM) 10K type strain sequencing project: providing services to taxonomists for standard genome sequencing and annotation.</title>
        <authorList>
            <consortium name="The Broad Institute Genomics Platform"/>
            <consortium name="The Broad Institute Genome Sequencing Center for Infectious Disease"/>
            <person name="Wu L."/>
            <person name="Ma J."/>
        </authorList>
    </citation>
    <scope>NUCLEOTIDE SEQUENCE [LARGE SCALE GENOMIC DNA]</scope>
    <source>
        <strain evidence="4">CGMCC 1.19032</strain>
    </source>
</reference>
<gene>
    <name evidence="3" type="ORF">ACFO5I_02690</name>
</gene>
<evidence type="ECO:0000313" key="4">
    <source>
        <dbReference type="Proteomes" id="UP001595969"/>
    </source>
</evidence>
<evidence type="ECO:0000313" key="3">
    <source>
        <dbReference type="EMBL" id="MFC4718652.1"/>
    </source>
</evidence>
<dbReference type="GO" id="GO:0016757">
    <property type="term" value="F:glycosyltransferase activity"/>
    <property type="evidence" value="ECO:0007669"/>
    <property type="project" value="UniProtKB-KW"/>
</dbReference>
<keyword evidence="1" id="KW-0812">Transmembrane</keyword>